<evidence type="ECO:0000313" key="4">
    <source>
        <dbReference type="EMBL" id="QEN09207.1"/>
    </source>
</evidence>
<keyword evidence="3" id="KW-0808">Transferase</keyword>
<protein>
    <submittedName>
        <fullName evidence="4">Polyprenyl synthetase family protein</fullName>
    </submittedName>
</protein>
<name>A0A5C1QNV4_9SPIO</name>
<keyword evidence="5" id="KW-1185">Reference proteome</keyword>
<evidence type="ECO:0000313" key="5">
    <source>
        <dbReference type="Proteomes" id="UP000324209"/>
    </source>
</evidence>
<dbReference type="PANTHER" id="PTHR12001">
    <property type="entry name" value="GERANYLGERANYL PYROPHOSPHATE SYNTHASE"/>
    <property type="match status" value="1"/>
</dbReference>
<keyword evidence="1" id="KW-0479">Metal-binding</keyword>
<dbReference type="InterPro" id="IPR000092">
    <property type="entry name" value="Polyprenyl_synt"/>
</dbReference>
<dbReference type="OrthoDB" id="9805316at2"/>
<dbReference type="GO" id="GO:0008299">
    <property type="term" value="P:isoprenoid biosynthetic process"/>
    <property type="evidence" value="ECO:0007669"/>
    <property type="project" value="InterPro"/>
</dbReference>
<dbReference type="GO" id="GO:0004659">
    <property type="term" value="F:prenyltransferase activity"/>
    <property type="evidence" value="ECO:0007669"/>
    <property type="project" value="InterPro"/>
</dbReference>
<evidence type="ECO:0000256" key="2">
    <source>
        <dbReference type="ARBA" id="ARBA00022842"/>
    </source>
</evidence>
<dbReference type="GO" id="GO:0046872">
    <property type="term" value="F:metal ion binding"/>
    <property type="evidence" value="ECO:0007669"/>
    <property type="project" value="UniProtKB-KW"/>
</dbReference>
<accession>A0A5C1QNV4</accession>
<comment type="similarity">
    <text evidence="3">Belongs to the FPP/GGPP synthase family.</text>
</comment>
<dbReference type="KEGG" id="ock:EXM22_14915"/>
<keyword evidence="2" id="KW-0460">Magnesium</keyword>
<evidence type="ECO:0000256" key="1">
    <source>
        <dbReference type="ARBA" id="ARBA00022723"/>
    </source>
</evidence>
<dbReference type="Pfam" id="PF00348">
    <property type="entry name" value="polyprenyl_synt"/>
    <property type="match status" value="1"/>
</dbReference>
<dbReference type="SFLD" id="SFLDS00005">
    <property type="entry name" value="Isoprenoid_Synthase_Type_I"/>
    <property type="match status" value="1"/>
</dbReference>
<proteinExistence type="inferred from homology"/>
<dbReference type="RefSeq" id="WP_149487281.1">
    <property type="nucleotide sequence ID" value="NZ_CP036150.1"/>
</dbReference>
<dbReference type="SUPFAM" id="SSF48576">
    <property type="entry name" value="Terpenoid synthases"/>
    <property type="match status" value="1"/>
</dbReference>
<dbReference type="PROSITE" id="PS00723">
    <property type="entry name" value="POLYPRENYL_SYNTHASE_1"/>
    <property type="match status" value="1"/>
</dbReference>
<organism evidence="4 5">
    <name type="scientific">Oceanispirochaeta crateris</name>
    <dbReference type="NCBI Taxonomy" id="2518645"/>
    <lineage>
        <taxon>Bacteria</taxon>
        <taxon>Pseudomonadati</taxon>
        <taxon>Spirochaetota</taxon>
        <taxon>Spirochaetia</taxon>
        <taxon>Spirochaetales</taxon>
        <taxon>Spirochaetaceae</taxon>
        <taxon>Oceanispirochaeta</taxon>
    </lineage>
</organism>
<dbReference type="CDD" id="cd00685">
    <property type="entry name" value="Trans_IPPS_HT"/>
    <property type="match status" value="1"/>
</dbReference>
<dbReference type="InterPro" id="IPR008949">
    <property type="entry name" value="Isoprenoid_synthase_dom_sf"/>
</dbReference>
<dbReference type="Gene3D" id="1.10.600.10">
    <property type="entry name" value="Farnesyl Diphosphate Synthase"/>
    <property type="match status" value="1"/>
</dbReference>
<dbReference type="PANTHER" id="PTHR12001:SF44">
    <property type="entry name" value="GERANYLGERANYL PYROPHOSPHATE SYNTHASE"/>
    <property type="match status" value="1"/>
</dbReference>
<gene>
    <name evidence="4" type="ORF">EXM22_14915</name>
</gene>
<dbReference type="Proteomes" id="UP000324209">
    <property type="component" value="Chromosome"/>
</dbReference>
<evidence type="ECO:0000256" key="3">
    <source>
        <dbReference type="RuleBase" id="RU004466"/>
    </source>
</evidence>
<reference evidence="4 5" key="1">
    <citation type="submission" date="2019-02" db="EMBL/GenBank/DDBJ databases">
        <title>Complete Genome Sequence and Methylome Analysis of free living Spirochaetas.</title>
        <authorList>
            <person name="Fomenkov A."/>
            <person name="Dubinina G."/>
            <person name="Leshcheva N."/>
            <person name="Mikheeva N."/>
            <person name="Grabovich M."/>
            <person name="Vincze T."/>
            <person name="Roberts R.J."/>
        </authorList>
    </citation>
    <scope>NUCLEOTIDE SEQUENCE [LARGE SCALE GENOMIC DNA]</scope>
    <source>
        <strain evidence="4 5">K2</strain>
    </source>
</reference>
<dbReference type="AlphaFoldDB" id="A0A5C1QNV4"/>
<dbReference type="InterPro" id="IPR033749">
    <property type="entry name" value="Polyprenyl_synt_CS"/>
</dbReference>
<sequence>MDQYSQRLEKIEEALFTLMPEKATREWLPSMTDSLFSPVPPGMIDHFHAPGLELLRRGGKRWRPLVMVLCCEAAGGKAEDVYPLTPLVEMAHNGSLIVDDIEDKSVERRGKPAVHLLFGEDLAINTGTLMMFNATSLVRKASGDDSLKFSILDSYCESLRRLHFGQGLDIQWHNNHDIVPEVPVYLQMCRFKTGALARFAAYSGSLIGGGAKALCEGAAESWEKAGVGFQILDDVKNLTTGNPGKDRGDDIVEGKKSLPVILYYQSHQEKIGHFSSLMEAAAEKGIKEGSREVEEAIGVLEDSGSIARAEEMALSMLGESASELRELFPESASRELQCRIIESFR</sequence>
<dbReference type="EMBL" id="CP036150">
    <property type="protein sequence ID" value="QEN09207.1"/>
    <property type="molecule type" value="Genomic_DNA"/>
</dbReference>